<dbReference type="EMBL" id="MU274904">
    <property type="protein sequence ID" value="KAI0092183.1"/>
    <property type="molecule type" value="Genomic_DNA"/>
</dbReference>
<sequence length="1053" mass="116414">MGEQLYAFSCVEAETDDLPETSISKQLADKMYEKRKAAALELEKQIRECHQQGDQKRIAQIVDQLVDMFSNPQNPLQARNGGLIGLAGTAIALGVDIAPYMEKFITPLLVCFTDPENRVRYFSAECLYNIAKVSKGETLVYFNEIFDALSKLAADSELSVKNGAELLDRLLKDIVAETASVYVPQYPETEKARRRADEKLSFTPAGVLIPHPDDVASGKDLQKARKAFSLAHFIPLLKERIYVLSPFTRSYLVTWITVLDSVPELELISYLPEFLDGLLKYLSDPTEDVRIATENLLADFLREIREVTLVQRHHEDQLKTKRAAEAESAARGVDGDKEKLPDITMTAPERAAFVPEYDEESIDDSSTTPFDEKEGDIDERDLGAWTPGLGVKIDYAAIVEILILQLDDQPDHDEIQQSTALRWLSEFLNIAQEVMVPFTPRLVLAILPNLAHHAPMIQTAAIRTNKLLLNVIQSLPPPSETSSRQNTDKVSISGTPSIVPGSPLSTTSSALTSSRPGTAGREPTLPMKDSIPETPPDATPTPTPANTGARQRLSTTQTDGGRTSSQAQGDGTTQNSRPESPASAMSAPPQLQQSPEASVVQEKDRDSFDYQNTVNALTIQFLSEHEETRVAALKWLIMLHQKAPKKILAMDDGTFPALLKTLSDSSEEVIKHDLQLLAQISSSSEESYFKLFMINLLELFSTDRKLLETRGSLIIRQLCLNLNTERIYRTFAEILEKEEDLEFASGMVMKLNMILITSPELAEFRRRLKSLETRQDGQALFTTLYRSWCHNAVAVFSLCLLAQAYEHASNLLYIFADLEVTVQLLVQIDKLVQLLESPVFTYLRLQLLEPEKHPHLFKCLYGLLMLLPQSSAFVSLRNRLSAVNSAGFLHIAPKSGISNVSSTRSKLVREDIKWSELLSHFRNVQNRHEKARRLGSGEPDLLPMSDFPSTNDKASASASPSTSANVNGNSTRPAIRRRVTGSADRPPPRALSPLNPRARGSTTAGPSTLGHGGGGQTVLAPALTASGPVSPTFVQNSKQGVQPKRTLSVSRKT</sequence>
<name>A0ACB8UD76_9APHY</name>
<keyword evidence="2" id="KW-1185">Reference proteome</keyword>
<organism evidence="1 2">
    <name type="scientific">Irpex rosettiformis</name>
    <dbReference type="NCBI Taxonomy" id="378272"/>
    <lineage>
        <taxon>Eukaryota</taxon>
        <taxon>Fungi</taxon>
        <taxon>Dikarya</taxon>
        <taxon>Basidiomycota</taxon>
        <taxon>Agaricomycotina</taxon>
        <taxon>Agaricomycetes</taxon>
        <taxon>Polyporales</taxon>
        <taxon>Irpicaceae</taxon>
        <taxon>Irpex</taxon>
    </lineage>
</organism>
<accession>A0ACB8UD76</accession>
<evidence type="ECO:0000313" key="2">
    <source>
        <dbReference type="Proteomes" id="UP001055072"/>
    </source>
</evidence>
<evidence type="ECO:0000313" key="1">
    <source>
        <dbReference type="EMBL" id="KAI0092183.1"/>
    </source>
</evidence>
<reference evidence="1" key="1">
    <citation type="journal article" date="2021" name="Environ. Microbiol.">
        <title>Gene family expansions and transcriptome signatures uncover fungal adaptations to wood decay.</title>
        <authorList>
            <person name="Hage H."/>
            <person name="Miyauchi S."/>
            <person name="Viragh M."/>
            <person name="Drula E."/>
            <person name="Min B."/>
            <person name="Chaduli D."/>
            <person name="Navarro D."/>
            <person name="Favel A."/>
            <person name="Norest M."/>
            <person name="Lesage-Meessen L."/>
            <person name="Balint B."/>
            <person name="Merenyi Z."/>
            <person name="de Eugenio L."/>
            <person name="Morin E."/>
            <person name="Martinez A.T."/>
            <person name="Baldrian P."/>
            <person name="Stursova M."/>
            <person name="Martinez M.J."/>
            <person name="Novotny C."/>
            <person name="Magnuson J.K."/>
            <person name="Spatafora J.W."/>
            <person name="Maurice S."/>
            <person name="Pangilinan J."/>
            <person name="Andreopoulos W."/>
            <person name="LaButti K."/>
            <person name="Hundley H."/>
            <person name="Na H."/>
            <person name="Kuo A."/>
            <person name="Barry K."/>
            <person name="Lipzen A."/>
            <person name="Henrissat B."/>
            <person name="Riley R."/>
            <person name="Ahrendt S."/>
            <person name="Nagy L.G."/>
            <person name="Grigoriev I.V."/>
            <person name="Martin F."/>
            <person name="Rosso M.N."/>
        </authorList>
    </citation>
    <scope>NUCLEOTIDE SEQUENCE</scope>
    <source>
        <strain evidence="1">CBS 384.51</strain>
    </source>
</reference>
<protein>
    <submittedName>
        <fullName evidence="1">Vacuolar protein 14 C-terminal Fig4p binding-domain-containing protein</fullName>
    </submittedName>
</protein>
<dbReference type="Proteomes" id="UP001055072">
    <property type="component" value="Unassembled WGS sequence"/>
</dbReference>
<comment type="caution">
    <text evidence="1">The sequence shown here is derived from an EMBL/GenBank/DDBJ whole genome shotgun (WGS) entry which is preliminary data.</text>
</comment>
<proteinExistence type="predicted"/>
<gene>
    <name evidence="1" type="ORF">BDY19DRAFT_884715</name>
</gene>